<comment type="similarity">
    <text evidence="7">Belongs to the TonB-dependent receptor family.</text>
</comment>
<dbReference type="RefSeq" id="WP_119350943.1">
    <property type="nucleotide sequence ID" value="NZ_QWET01000013.1"/>
</dbReference>
<keyword evidence="2 7" id="KW-0813">Transport</keyword>
<evidence type="ECO:0000256" key="3">
    <source>
        <dbReference type="ARBA" id="ARBA00022452"/>
    </source>
</evidence>
<dbReference type="AlphaFoldDB" id="A0A399D0D1"/>
<dbReference type="InterPro" id="IPR037066">
    <property type="entry name" value="Plug_dom_sf"/>
</dbReference>
<dbReference type="InterPro" id="IPR008969">
    <property type="entry name" value="CarboxyPept-like_regulatory"/>
</dbReference>
<evidence type="ECO:0000256" key="2">
    <source>
        <dbReference type="ARBA" id="ARBA00022448"/>
    </source>
</evidence>
<gene>
    <name evidence="9" type="ORF">D1164_16250</name>
</gene>
<dbReference type="InterPro" id="IPR012910">
    <property type="entry name" value="Plug_dom"/>
</dbReference>
<evidence type="ECO:0000256" key="6">
    <source>
        <dbReference type="ARBA" id="ARBA00023237"/>
    </source>
</evidence>
<dbReference type="EMBL" id="QWET01000013">
    <property type="protein sequence ID" value="RIH64111.1"/>
    <property type="molecule type" value="Genomic_DNA"/>
</dbReference>
<evidence type="ECO:0000313" key="10">
    <source>
        <dbReference type="Proteomes" id="UP000266441"/>
    </source>
</evidence>
<dbReference type="Pfam" id="PF07715">
    <property type="entry name" value="Plug"/>
    <property type="match status" value="1"/>
</dbReference>
<evidence type="ECO:0000259" key="8">
    <source>
        <dbReference type="Pfam" id="PF07715"/>
    </source>
</evidence>
<evidence type="ECO:0000313" key="9">
    <source>
        <dbReference type="EMBL" id="RIH64111.1"/>
    </source>
</evidence>
<dbReference type="InterPro" id="IPR036942">
    <property type="entry name" value="Beta-barrel_TonB_sf"/>
</dbReference>
<evidence type="ECO:0000256" key="7">
    <source>
        <dbReference type="PROSITE-ProRule" id="PRU01360"/>
    </source>
</evidence>
<keyword evidence="5 7" id="KW-0472">Membrane</keyword>
<dbReference type="Gene3D" id="2.40.170.20">
    <property type="entry name" value="TonB-dependent receptor, beta-barrel domain"/>
    <property type="match status" value="1"/>
</dbReference>
<dbReference type="Proteomes" id="UP000266441">
    <property type="component" value="Unassembled WGS sequence"/>
</dbReference>
<dbReference type="Gene3D" id="2.60.40.1120">
    <property type="entry name" value="Carboxypeptidase-like, regulatory domain"/>
    <property type="match status" value="1"/>
</dbReference>
<evidence type="ECO:0000256" key="5">
    <source>
        <dbReference type="ARBA" id="ARBA00023136"/>
    </source>
</evidence>
<proteinExistence type="inferred from homology"/>
<keyword evidence="6 7" id="KW-0998">Cell outer membrane</keyword>
<keyword evidence="10" id="KW-1185">Reference proteome</keyword>
<dbReference type="FunFam" id="2.60.40.1120:FF:000003">
    <property type="entry name" value="Outer membrane protein Omp121"/>
    <property type="match status" value="1"/>
</dbReference>
<reference evidence="9 10" key="1">
    <citation type="journal article" date="2015" name="Int. J. Syst. Evol. Microbiol.">
        <title>Mariniphaga sediminis sp. nov., isolated from coastal sediment.</title>
        <authorList>
            <person name="Wang F.Q."/>
            <person name="Shen Q.Y."/>
            <person name="Chen G.J."/>
            <person name="Du Z.J."/>
        </authorList>
    </citation>
    <scope>NUCLEOTIDE SEQUENCE [LARGE SCALE GENOMIC DNA]</scope>
    <source>
        <strain evidence="9 10">SY21</strain>
    </source>
</reference>
<dbReference type="Pfam" id="PF13715">
    <property type="entry name" value="CarbopepD_reg_2"/>
    <property type="match status" value="1"/>
</dbReference>
<dbReference type="Gene3D" id="2.170.130.10">
    <property type="entry name" value="TonB-dependent receptor, plug domain"/>
    <property type="match status" value="1"/>
</dbReference>
<evidence type="ECO:0000256" key="4">
    <source>
        <dbReference type="ARBA" id="ARBA00022692"/>
    </source>
</evidence>
<evidence type="ECO:0000256" key="1">
    <source>
        <dbReference type="ARBA" id="ARBA00004571"/>
    </source>
</evidence>
<dbReference type="InterPro" id="IPR039426">
    <property type="entry name" value="TonB-dep_rcpt-like"/>
</dbReference>
<keyword evidence="3 7" id="KW-1134">Transmembrane beta strand</keyword>
<keyword evidence="4 7" id="KW-0812">Transmembrane</keyword>
<sequence>MKIKKVIHINGRIFACILSLGILINLFAVDAIAQETINVTGTVTSAEDGLTLPGVSVAVKGAAAGTVTNMDGNYNLKVANDATLVFSFIGFKTQEVAVQGRSTINIVMEVSIEALEEVVVTALGIKREEKSLGFSVGKVSGEELTRVAQENVLNSMAGKVSGVTISSTGGAGSSVNMVIRGATSISNDNQPLFVVDGVPMSNTVNNVGGFGSDNRVDYGNAIADLDPESIESVSVLKGPNATALYGSRAGNGVVLITTKKAQEGGLKVSVTSNTVMDFPVRFLGVHTQFASGFFSYRPENVGGGVLPEINPIEGTGAGPENDKGYWAVQWDSPLDANGVRVPTEVVSYPNNFRNFINDYAFTTTNGASISSSSSAVNYRLGVTNMVHNGLIPNSDLNKNSLSLSASSTPRKNLTISSDINFTNSWADNRPASNRGTNPLQWVYSHPSNIDITKLKDYGSGNDIKRVSGGHENPYFLANDVNNSFDRYRVYGNIMATWEISSKLSLMGRMVLNKTDDVRETKIAPGYTKEPNNGAYGIVSSVSLERNMDFLFTYEDSWNGFALTTSAGGNVRYAKSQSVSNSSKSGSGLSVPNLFTVGNISSGSLVYSSYKSQRQMNSLYALANLAWKEIAYIDLTARNDWASTLVASKRSFFYPSASLSLMADQILNLGDRVDMLKIRGGWAQAGNDTNPYRLEATYGDAGQWGDAVRLAKASGLLSPNLKPEIATSWEIGTDIRLFSNRLRFEGTYYTIDNRNQIFYVPLAGSTGFSSININAGLLQSKGLEFMIGLTPVRTRDWKWDLNLNFTKNDTRILELSEELEFVEFWDQARVRNIGYVKGNSAGPDGLMNTSDDIYHDGRVGNLYSRKVMRVTDPDSEYYGFPILGSGLDAEWQGEDEYSKVGNYNPDFIMGLQSSLTYKNFTLNMTFDWRSGGQYVSQSFRYLSEDSMSKVWLDGLVHPGDLGGAASGALRDWVLANKEQLLLGDDLRPVGGPTPEFGGFPESFSGVTVYDGTFAPGVIGYHDENGKFILEQENLGGEGTVFLPYVVSYPWDIGEANLFDADYVKLREVSLTYMVPQKFSQKLGMQDINLSLYSRNIILWTKDSEMGVDPERAYQAEGNGRFNQGVERYNAEPWVVPIGFKLGFSF</sequence>
<dbReference type="OrthoDB" id="9768177at2"/>
<dbReference type="InterPro" id="IPR023997">
    <property type="entry name" value="TonB-dep_OMP_SusC/RagA_CS"/>
</dbReference>
<protein>
    <submittedName>
        <fullName evidence="9">SusC/RagA family TonB-linked outer membrane protein</fullName>
    </submittedName>
</protein>
<dbReference type="SUPFAM" id="SSF56935">
    <property type="entry name" value="Porins"/>
    <property type="match status" value="1"/>
</dbReference>
<dbReference type="GO" id="GO:0009279">
    <property type="term" value="C:cell outer membrane"/>
    <property type="evidence" value="ECO:0007669"/>
    <property type="project" value="UniProtKB-SubCell"/>
</dbReference>
<feature type="domain" description="TonB-dependent receptor plug" evidence="8">
    <location>
        <begin position="131"/>
        <end position="253"/>
    </location>
</feature>
<dbReference type="InterPro" id="IPR023996">
    <property type="entry name" value="TonB-dep_OMP_SusC/RagA"/>
</dbReference>
<dbReference type="NCBIfam" id="TIGR04056">
    <property type="entry name" value="OMP_RagA_SusC"/>
    <property type="match status" value="1"/>
</dbReference>
<name>A0A399D0D1_9BACT</name>
<comment type="caution">
    <text evidence="9">The sequence shown here is derived from an EMBL/GenBank/DDBJ whole genome shotgun (WGS) entry which is preliminary data.</text>
</comment>
<comment type="subcellular location">
    <subcellularLocation>
        <location evidence="1 7">Cell outer membrane</location>
        <topology evidence="1 7">Multi-pass membrane protein</topology>
    </subcellularLocation>
</comment>
<organism evidence="9 10">
    <name type="scientific">Mariniphaga sediminis</name>
    <dbReference type="NCBI Taxonomy" id="1628158"/>
    <lineage>
        <taxon>Bacteria</taxon>
        <taxon>Pseudomonadati</taxon>
        <taxon>Bacteroidota</taxon>
        <taxon>Bacteroidia</taxon>
        <taxon>Marinilabiliales</taxon>
        <taxon>Prolixibacteraceae</taxon>
        <taxon>Mariniphaga</taxon>
    </lineage>
</organism>
<dbReference type="SUPFAM" id="SSF49464">
    <property type="entry name" value="Carboxypeptidase regulatory domain-like"/>
    <property type="match status" value="1"/>
</dbReference>
<accession>A0A399D0D1</accession>
<dbReference type="NCBIfam" id="TIGR04057">
    <property type="entry name" value="SusC_RagA_signa"/>
    <property type="match status" value="1"/>
</dbReference>
<dbReference type="PROSITE" id="PS52016">
    <property type="entry name" value="TONB_DEPENDENT_REC_3"/>
    <property type="match status" value="1"/>
</dbReference>